<sequence>MVKEYQDSQLVLNQPAGHIENNESLAEAVIRETLEESGWEVQPVGLLGLYTFTPYEGADTYHRVCIVCDPVAHANNRLDSDIESSHWLTYEEIMAHPHRSPLVGKCIVDHRKNSTVPLSFISDEFLHPSS</sequence>
<dbReference type="InterPro" id="IPR020084">
    <property type="entry name" value="NUDIX_hydrolase_CS"/>
</dbReference>
<gene>
    <name evidence="4" type="ORF">OFY17_00325</name>
</gene>
<comment type="cofactor">
    <cofactor evidence="1">
        <name>Mg(2+)</name>
        <dbReference type="ChEBI" id="CHEBI:18420"/>
    </cofactor>
</comment>
<evidence type="ECO:0000256" key="2">
    <source>
        <dbReference type="ARBA" id="ARBA00022801"/>
    </source>
</evidence>
<comment type="caution">
    <text evidence="4">The sequence shown here is derived from an EMBL/GenBank/DDBJ whole genome shotgun (WGS) entry which is preliminary data.</text>
</comment>
<proteinExistence type="predicted"/>
<keyword evidence="5" id="KW-1185">Reference proteome</keyword>
<evidence type="ECO:0000256" key="1">
    <source>
        <dbReference type="ARBA" id="ARBA00001946"/>
    </source>
</evidence>
<dbReference type="SUPFAM" id="SSF55811">
    <property type="entry name" value="Nudix"/>
    <property type="match status" value="1"/>
</dbReference>
<name>A0ABT2YN47_9GAMM</name>
<dbReference type="PROSITE" id="PS00893">
    <property type="entry name" value="NUDIX_BOX"/>
    <property type="match status" value="1"/>
</dbReference>
<evidence type="ECO:0000259" key="3">
    <source>
        <dbReference type="PROSITE" id="PS51462"/>
    </source>
</evidence>
<keyword evidence="2" id="KW-0378">Hydrolase</keyword>
<accession>A0ABT2YN47</accession>
<dbReference type="Gene3D" id="3.90.79.10">
    <property type="entry name" value="Nucleoside Triphosphate Pyrophosphohydrolase"/>
    <property type="match status" value="1"/>
</dbReference>
<dbReference type="PANTHER" id="PTHR43222">
    <property type="entry name" value="NUDIX HYDROLASE 23"/>
    <property type="match status" value="1"/>
</dbReference>
<evidence type="ECO:0000313" key="4">
    <source>
        <dbReference type="EMBL" id="MCV2401313.1"/>
    </source>
</evidence>
<dbReference type="RefSeq" id="WP_263528696.1">
    <property type="nucleotide sequence ID" value="NZ_JAOVZB010000001.1"/>
</dbReference>
<dbReference type="EMBL" id="JAOVZB010000001">
    <property type="protein sequence ID" value="MCV2401313.1"/>
    <property type="molecule type" value="Genomic_DNA"/>
</dbReference>
<protein>
    <submittedName>
        <fullName evidence="4">NUDIX domain-containing protein</fullName>
    </submittedName>
</protein>
<dbReference type="Pfam" id="PF00293">
    <property type="entry name" value="NUDIX"/>
    <property type="match status" value="1"/>
</dbReference>
<dbReference type="InterPro" id="IPR015797">
    <property type="entry name" value="NUDIX_hydrolase-like_dom_sf"/>
</dbReference>
<dbReference type="InterPro" id="IPR000086">
    <property type="entry name" value="NUDIX_hydrolase_dom"/>
</dbReference>
<dbReference type="PANTHER" id="PTHR43222:SF11">
    <property type="entry name" value="PHOSPHATASE NUDJ"/>
    <property type="match status" value="1"/>
</dbReference>
<dbReference type="PROSITE" id="PS51462">
    <property type="entry name" value="NUDIX"/>
    <property type="match status" value="1"/>
</dbReference>
<organism evidence="4 5">
    <name type="scientific">Marinomonas sargassi</name>
    <dbReference type="NCBI Taxonomy" id="2984494"/>
    <lineage>
        <taxon>Bacteria</taxon>
        <taxon>Pseudomonadati</taxon>
        <taxon>Pseudomonadota</taxon>
        <taxon>Gammaproteobacteria</taxon>
        <taxon>Oceanospirillales</taxon>
        <taxon>Oceanospirillaceae</taxon>
        <taxon>Marinomonas</taxon>
    </lineage>
</organism>
<dbReference type="Proteomes" id="UP001209713">
    <property type="component" value="Unassembled WGS sequence"/>
</dbReference>
<reference evidence="4 5" key="1">
    <citation type="submission" date="2022-10" db="EMBL/GenBank/DDBJ databases">
        <title>Marinomonas transparenta sp. nov. and Marinomonas sargassi sp. nov., isolated from marine alga (Sargassum natans (L.) Gaillon).</title>
        <authorList>
            <person name="Wang Y."/>
        </authorList>
    </citation>
    <scope>NUCLEOTIDE SEQUENCE [LARGE SCALE GENOMIC DNA]</scope>
    <source>
        <strain evidence="4 5">C2222</strain>
    </source>
</reference>
<evidence type="ECO:0000313" key="5">
    <source>
        <dbReference type="Proteomes" id="UP001209713"/>
    </source>
</evidence>
<feature type="domain" description="Nudix hydrolase" evidence="3">
    <location>
        <begin position="1"/>
        <end position="110"/>
    </location>
</feature>